<dbReference type="RefSeq" id="WP_209214905.1">
    <property type="nucleotide sequence ID" value="NZ_JAFFZM010000037.1"/>
</dbReference>
<dbReference type="Gene3D" id="3.40.50.10320">
    <property type="entry name" value="LmbE-like"/>
    <property type="match status" value="1"/>
</dbReference>
<dbReference type="InterPro" id="IPR024078">
    <property type="entry name" value="LmbE-like_dom_sf"/>
</dbReference>
<comment type="similarity">
    <text evidence="2">Belongs to the MshB deacetylase family. Mca subfamily.</text>
</comment>
<organism evidence="3 4">
    <name type="scientific">Streptomyces smyrnaeus</name>
    <dbReference type="NCBI Taxonomy" id="1387713"/>
    <lineage>
        <taxon>Bacteria</taxon>
        <taxon>Bacillati</taxon>
        <taxon>Actinomycetota</taxon>
        <taxon>Actinomycetes</taxon>
        <taxon>Kitasatosporales</taxon>
        <taxon>Streptomycetaceae</taxon>
        <taxon>Streptomyces</taxon>
    </lineage>
</organism>
<dbReference type="EC" id="3.5.1.115" evidence="2"/>
<dbReference type="SUPFAM" id="SSF102588">
    <property type="entry name" value="LmbE-like"/>
    <property type="match status" value="1"/>
</dbReference>
<reference evidence="3 4" key="1">
    <citation type="submission" date="2021-02" db="EMBL/GenBank/DDBJ databases">
        <title>Streptomyces spirodelae sp. nov., isolated from duckweed.</title>
        <authorList>
            <person name="Saimee Y."/>
            <person name="Duangmal K."/>
        </authorList>
    </citation>
    <scope>NUCLEOTIDE SEQUENCE [LARGE SCALE GENOMIC DNA]</scope>
    <source>
        <strain evidence="3 4">DSM 42105</strain>
    </source>
</reference>
<dbReference type="Proteomes" id="UP000721954">
    <property type="component" value="Unassembled WGS sequence"/>
</dbReference>
<feature type="binding site" evidence="2">
    <location>
        <position position="16"/>
    </location>
    <ligand>
        <name>Zn(2+)</name>
        <dbReference type="ChEBI" id="CHEBI:29105"/>
    </ligand>
</feature>
<keyword evidence="1 2" id="KW-0862">Zinc</keyword>
<evidence type="ECO:0000256" key="2">
    <source>
        <dbReference type="HAMAP-Rule" id="MF_01482"/>
    </source>
</evidence>
<dbReference type="PANTHER" id="PTHR12993">
    <property type="entry name" value="N-ACETYLGLUCOSAMINYL-PHOSPHATIDYLINOSITOL DE-N-ACETYLASE-RELATED"/>
    <property type="match status" value="1"/>
</dbReference>
<dbReference type="InterPro" id="IPR017811">
    <property type="entry name" value="Mca"/>
</dbReference>
<dbReference type="HAMAP" id="MF_01482">
    <property type="entry name" value="Mca"/>
    <property type="match status" value="1"/>
</dbReference>
<evidence type="ECO:0000256" key="1">
    <source>
        <dbReference type="ARBA" id="ARBA00022833"/>
    </source>
</evidence>
<dbReference type="Pfam" id="PF02585">
    <property type="entry name" value="PIG-L"/>
    <property type="match status" value="1"/>
</dbReference>
<comment type="cofactor">
    <cofactor evidence="2">
        <name>Zn(2+)</name>
        <dbReference type="ChEBI" id="CHEBI:29105"/>
    </cofactor>
    <text evidence="2">Binds 1 zinc ion per subunit.</text>
</comment>
<evidence type="ECO:0000313" key="3">
    <source>
        <dbReference type="EMBL" id="MBO8203274.1"/>
    </source>
</evidence>
<sequence>MTEQLRLMAVHAHPDDESSKGAATMAKYVDEGVDVLVATCTGGERGSILNPKLQGDTYVEEHIHEVRRKEMDEAREILGVKQAWLGFVDSGLPEGDPLPPLPEGCFALQDVDEAAGALVRLIREFRPQVITTYDENGGYPHPDHIMTHKISMVAFEHAADTEKYPEAEFGPAWQPQKLYYNQGFNRQRTEAMHNAMLERGLESPYTEWLERWEKMGIKERRITTYVPCGDFFEIRDKALIAHATQIDPDGGWFRVPLEIQRDVWPTEEYELAKSRVATSLPEDDLFAGIREN</sequence>
<feature type="binding site" evidence="2">
    <location>
        <position position="144"/>
    </location>
    <ligand>
        <name>Zn(2+)</name>
        <dbReference type="ChEBI" id="CHEBI:29105"/>
    </ligand>
</feature>
<feature type="binding site" evidence="2">
    <location>
        <position position="13"/>
    </location>
    <ligand>
        <name>Zn(2+)</name>
        <dbReference type="ChEBI" id="CHEBI:29105"/>
    </ligand>
</feature>
<dbReference type="EMBL" id="JAFFZM010000037">
    <property type="protein sequence ID" value="MBO8203274.1"/>
    <property type="molecule type" value="Genomic_DNA"/>
</dbReference>
<name>A0ABS3Y6Q2_9ACTN</name>
<evidence type="ECO:0000313" key="4">
    <source>
        <dbReference type="Proteomes" id="UP000721954"/>
    </source>
</evidence>
<protein>
    <recommendedName>
        <fullName evidence="2">Mycothiol S-conjugate amidase</fullName>
        <ecNumber evidence="2">3.5.1.115</ecNumber>
    </recommendedName>
</protein>
<keyword evidence="2" id="KW-0378">Hydrolase</keyword>
<keyword evidence="2" id="KW-0479">Metal-binding</keyword>
<accession>A0ABS3Y6Q2</accession>
<dbReference type="GeneID" id="96263651"/>
<comment type="catalytic activity">
    <reaction evidence="2">
        <text>mycothiol S-conjugate + H2O = an N-acetyl-L-cysteine-S-conjugate + 1D-myo-inositol 2-amino-2-deoxy-alpha-D-glucopyranoside</text>
        <dbReference type="Rhea" id="RHEA:36543"/>
        <dbReference type="ChEBI" id="CHEBI:15377"/>
        <dbReference type="ChEBI" id="CHEBI:58718"/>
        <dbReference type="ChEBI" id="CHEBI:58886"/>
        <dbReference type="ChEBI" id="CHEBI:59633"/>
        <dbReference type="EC" id="3.5.1.115"/>
    </reaction>
</comment>
<comment type="subunit">
    <text evidence="2">Monomer.</text>
</comment>
<proteinExistence type="inferred from homology"/>
<comment type="caution">
    <text evidence="3">The sequence shown here is derived from an EMBL/GenBank/DDBJ whole genome shotgun (WGS) entry which is preliminary data.</text>
</comment>
<keyword evidence="4" id="KW-1185">Reference proteome</keyword>
<dbReference type="InterPro" id="IPR003737">
    <property type="entry name" value="GlcNAc_PI_deacetylase-related"/>
</dbReference>
<dbReference type="PANTHER" id="PTHR12993:SF11">
    <property type="entry name" value="N-ACETYLGLUCOSAMINYL-PHOSPHATIDYLINOSITOL DE-N-ACETYLASE"/>
    <property type="match status" value="1"/>
</dbReference>
<dbReference type="NCBIfam" id="TIGR03446">
    <property type="entry name" value="mycothiol_Mca"/>
    <property type="match status" value="1"/>
</dbReference>
<gene>
    <name evidence="2 3" type="primary">mca</name>
    <name evidence="3" type="ORF">JW613_34080</name>
</gene>
<comment type="function">
    <text evidence="2">A mycothiol (MSH, N-acetylcysteinyl-glucosaminyl-inositol) S-conjugate amidase, it recycles conjugated MSH to the N-acetyl cysteine conjugate (AcCys S-conjugate, a mercapturic acid) and the MSH precursor. Involved in MSH-dependent detoxification of a number of alkylating agents and antibiotics.</text>
</comment>